<sequence length="313" mass="36793">MYFELNPRQIPKVRLMNTAVIQPPFVHNKRKADEYIIYVIKKGEMYLKENNREYLLQAGDFLLLDTDYFHEGYKTSYCEYYYIHFRQEDMKKVADTREEEYMKLILSKHNDSLKSDPFSYATIEKDTLLLPKYYHFNSTADFIKVGCLLDEAIKHNKNHMDNYKIMCSLKVLEAFIETYRSYLMDTLQKSTSVMPKSYHKVQKLLEYLNTEYARKITSSDIEEISGSNFDYINRIFKKMTHQTIFAYLNTVRINHATELITTTNMKMSEVGQSVGFIDLYYFSKVFKKAVGVSPANYNRSIAGSSLELPPVKG</sequence>
<name>A0A1M6U4H5_9FIRM</name>
<dbReference type="STRING" id="1121322.SAMN02745136_02988"/>
<keyword evidence="1" id="KW-0805">Transcription regulation</keyword>
<dbReference type="InterPro" id="IPR020449">
    <property type="entry name" value="Tscrpt_reg_AraC-type_HTH"/>
</dbReference>
<dbReference type="PROSITE" id="PS00041">
    <property type="entry name" value="HTH_ARAC_FAMILY_1"/>
    <property type="match status" value="1"/>
</dbReference>
<feature type="domain" description="HTH araC/xylS-type" evidence="4">
    <location>
        <begin position="202"/>
        <end position="300"/>
    </location>
</feature>
<dbReference type="RefSeq" id="WP_073277301.1">
    <property type="nucleotide sequence ID" value="NZ_FRAC01000014.1"/>
</dbReference>
<gene>
    <name evidence="5" type="ORF">SAMN02745136_02988</name>
</gene>
<evidence type="ECO:0000313" key="5">
    <source>
        <dbReference type="EMBL" id="SHK64087.1"/>
    </source>
</evidence>
<dbReference type="PROSITE" id="PS01124">
    <property type="entry name" value="HTH_ARAC_FAMILY_2"/>
    <property type="match status" value="1"/>
</dbReference>
<dbReference type="PANTHER" id="PTHR43280:SF2">
    <property type="entry name" value="HTH-TYPE TRANSCRIPTIONAL REGULATOR EXSA"/>
    <property type="match status" value="1"/>
</dbReference>
<dbReference type="PRINTS" id="PR00032">
    <property type="entry name" value="HTHARAC"/>
</dbReference>
<dbReference type="InterPro" id="IPR009057">
    <property type="entry name" value="Homeodomain-like_sf"/>
</dbReference>
<dbReference type="Proteomes" id="UP000184386">
    <property type="component" value="Unassembled WGS sequence"/>
</dbReference>
<dbReference type="SUPFAM" id="SSF46689">
    <property type="entry name" value="Homeodomain-like"/>
    <property type="match status" value="1"/>
</dbReference>
<reference evidence="5 6" key="1">
    <citation type="submission" date="2016-11" db="EMBL/GenBank/DDBJ databases">
        <authorList>
            <person name="Jaros S."/>
            <person name="Januszkiewicz K."/>
            <person name="Wedrychowicz H."/>
        </authorList>
    </citation>
    <scope>NUCLEOTIDE SEQUENCE [LARGE SCALE GENOMIC DNA]</scope>
    <source>
        <strain evidence="5 6">DSM 15929</strain>
    </source>
</reference>
<dbReference type="InterPro" id="IPR018062">
    <property type="entry name" value="HTH_AraC-typ_CS"/>
</dbReference>
<dbReference type="PANTHER" id="PTHR43280">
    <property type="entry name" value="ARAC-FAMILY TRANSCRIPTIONAL REGULATOR"/>
    <property type="match status" value="1"/>
</dbReference>
<dbReference type="AlphaFoldDB" id="A0A1M6U4H5"/>
<dbReference type="InterPro" id="IPR003313">
    <property type="entry name" value="AraC-bd"/>
</dbReference>
<proteinExistence type="predicted"/>
<dbReference type="SMART" id="SM00342">
    <property type="entry name" value="HTH_ARAC"/>
    <property type="match status" value="1"/>
</dbReference>
<dbReference type="Pfam" id="PF12833">
    <property type="entry name" value="HTH_18"/>
    <property type="match status" value="1"/>
</dbReference>
<evidence type="ECO:0000313" key="6">
    <source>
        <dbReference type="Proteomes" id="UP000184386"/>
    </source>
</evidence>
<organism evidence="5 6">
    <name type="scientific">Anaerocolumna jejuensis DSM 15929</name>
    <dbReference type="NCBI Taxonomy" id="1121322"/>
    <lineage>
        <taxon>Bacteria</taxon>
        <taxon>Bacillati</taxon>
        <taxon>Bacillota</taxon>
        <taxon>Clostridia</taxon>
        <taxon>Lachnospirales</taxon>
        <taxon>Lachnospiraceae</taxon>
        <taxon>Anaerocolumna</taxon>
    </lineage>
</organism>
<dbReference type="GO" id="GO:0003700">
    <property type="term" value="F:DNA-binding transcription factor activity"/>
    <property type="evidence" value="ECO:0007669"/>
    <property type="project" value="InterPro"/>
</dbReference>
<dbReference type="InterPro" id="IPR037923">
    <property type="entry name" value="HTH-like"/>
</dbReference>
<dbReference type="GO" id="GO:0043565">
    <property type="term" value="F:sequence-specific DNA binding"/>
    <property type="evidence" value="ECO:0007669"/>
    <property type="project" value="InterPro"/>
</dbReference>
<evidence type="ECO:0000256" key="2">
    <source>
        <dbReference type="ARBA" id="ARBA00023125"/>
    </source>
</evidence>
<evidence type="ECO:0000256" key="3">
    <source>
        <dbReference type="ARBA" id="ARBA00023163"/>
    </source>
</evidence>
<dbReference type="EMBL" id="FRAC01000014">
    <property type="protein sequence ID" value="SHK64087.1"/>
    <property type="molecule type" value="Genomic_DNA"/>
</dbReference>
<protein>
    <submittedName>
        <fullName evidence="5">AraC-type DNA-binding protein</fullName>
    </submittedName>
</protein>
<dbReference type="SUPFAM" id="SSF51215">
    <property type="entry name" value="Regulatory protein AraC"/>
    <property type="match status" value="1"/>
</dbReference>
<keyword evidence="3" id="KW-0804">Transcription</keyword>
<accession>A0A1M6U4H5</accession>
<keyword evidence="6" id="KW-1185">Reference proteome</keyword>
<evidence type="ECO:0000256" key="1">
    <source>
        <dbReference type="ARBA" id="ARBA00023015"/>
    </source>
</evidence>
<dbReference type="Pfam" id="PF02311">
    <property type="entry name" value="AraC_binding"/>
    <property type="match status" value="1"/>
</dbReference>
<evidence type="ECO:0000259" key="4">
    <source>
        <dbReference type="PROSITE" id="PS01124"/>
    </source>
</evidence>
<dbReference type="Gene3D" id="1.10.10.60">
    <property type="entry name" value="Homeodomain-like"/>
    <property type="match status" value="2"/>
</dbReference>
<dbReference type="InterPro" id="IPR018060">
    <property type="entry name" value="HTH_AraC"/>
</dbReference>
<keyword evidence="2 5" id="KW-0238">DNA-binding</keyword>